<sequence>MSAHRYGDYSRDVSGWFLGMTGAQLALVALAGVPALLALNAQAWGLFFGWLPVWALLAAVLLVPVRGRAAGRWTADLLLHAIGVLMGWTAFGSRAASGTADDLAEADLPGVLAGIRTHDGPPFGQLFDRPVIVQDSAARTWAAVARITHPGVGLAEPGERDRMGAGLAELCELTARTELVDLLAVHLRTVPDDGAERAAWESAHTRGDAPTLATQVNALLGAMLSPAAVRTEAFVTVVAGEGRLARAAKEAGGGVDGRARVLHGAMAEVETALRGPVGCTAVSWLDSAALAAAVRTGFAPGDRGPLVAADLAAASGQQVAAGVPMAAAGPTQARAEVRHYVHDAWASVTDTILLPDQGAVLGALAPVLVPTTAGERRCLTVFLAPLPLERATRMVGREEMSATTGNELRARMGFQQRARQRRDTERIGAADEKLATGRALVRLAAAACVTVPASWPVAEHGRRLSASVRAAGFVPLRLDLAQDAGFAAAAIPLGVGLPNRRGRR</sequence>
<feature type="transmembrane region" description="Helical" evidence="1">
    <location>
        <begin position="15"/>
        <end position="37"/>
    </location>
</feature>
<dbReference type="Proteomes" id="UP000198373">
    <property type="component" value="Unassembled WGS sequence"/>
</dbReference>
<organism evidence="2 3">
    <name type="scientific">Geodermatophilus pulveris</name>
    <dbReference type="NCBI Taxonomy" id="1564159"/>
    <lineage>
        <taxon>Bacteria</taxon>
        <taxon>Bacillati</taxon>
        <taxon>Actinomycetota</taxon>
        <taxon>Actinomycetes</taxon>
        <taxon>Geodermatophilales</taxon>
        <taxon>Geodermatophilaceae</taxon>
        <taxon>Geodermatophilus</taxon>
    </lineage>
</organism>
<keyword evidence="1" id="KW-0812">Transmembrane</keyword>
<accession>A0A239GJA2</accession>
<dbReference type="NCBIfam" id="NF042935">
    <property type="entry name" value="SCO6880_fam"/>
    <property type="match status" value="1"/>
</dbReference>
<evidence type="ECO:0008006" key="4">
    <source>
        <dbReference type="Google" id="ProtNLM"/>
    </source>
</evidence>
<evidence type="ECO:0000256" key="1">
    <source>
        <dbReference type="SAM" id="Phobius"/>
    </source>
</evidence>
<feature type="transmembrane region" description="Helical" evidence="1">
    <location>
        <begin position="77"/>
        <end position="96"/>
    </location>
</feature>
<dbReference type="RefSeq" id="WP_218822368.1">
    <property type="nucleotide sequence ID" value="NZ_FZOO01000006.1"/>
</dbReference>
<feature type="transmembrane region" description="Helical" evidence="1">
    <location>
        <begin position="43"/>
        <end position="65"/>
    </location>
</feature>
<evidence type="ECO:0000313" key="2">
    <source>
        <dbReference type="EMBL" id="SNS69376.1"/>
    </source>
</evidence>
<gene>
    <name evidence="2" type="ORF">SAMN06893096_106240</name>
</gene>
<dbReference type="InterPro" id="IPR049978">
    <property type="entry name" value="SCO6880-like"/>
</dbReference>
<keyword evidence="3" id="KW-1185">Reference proteome</keyword>
<dbReference type="AlphaFoldDB" id="A0A239GJA2"/>
<evidence type="ECO:0000313" key="3">
    <source>
        <dbReference type="Proteomes" id="UP000198373"/>
    </source>
</evidence>
<reference evidence="3" key="1">
    <citation type="submission" date="2017-06" db="EMBL/GenBank/DDBJ databases">
        <authorList>
            <person name="Varghese N."/>
            <person name="Submissions S."/>
        </authorList>
    </citation>
    <scope>NUCLEOTIDE SEQUENCE [LARGE SCALE GENOMIC DNA]</scope>
    <source>
        <strain evidence="3">DSM 46839</strain>
    </source>
</reference>
<name>A0A239GJA2_9ACTN</name>
<keyword evidence="1" id="KW-0472">Membrane</keyword>
<dbReference type="EMBL" id="FZOO01000006">
    <property type="protein sequence ID" value="SNS69376.1"/>
    <property type="molecule type" value="Genomic_DNA"/>
</dbReference>
<proteinExistence type="predicted"/>
<keyword evidence="1" id="KW-1133">Transmembrane helix</keyword>
<protein>
    <recommendedName>
        <fullName evidence="4">PrgI family protein</fullName>
    </recommendedName>
</protein>